<dbReference type="PROSITE" id="PS50110">
    <property type="entry name" value="RESPONSE_REGULATORY"/>
    <property type="match status" value="1"/>
</dbReference>
<dbReference type="EMBL" id="BMZQ01000001">
    <property type="protein sequence ID" value="GHD05323.1"/>
    <property type="molecule type" value="Genomic_DNA"/>
</dbReference>
<dbReference type="Gene3D" id="3.40.50.2300">
    <property type="match status" value="1"/>
</dbReference>
<evidence type="ECO:0000259" key="5">
    <source>
        <dbReference type="PROSITE" id="PS50110"/>
    </source>
</evidence>
<dbReference type="GO" id="GO:0000160">
    <property type="term" value="P:phosphorelay signal transduction system"/>
    <property type="evidence" value="ECO:0007669"/>
    <property type="project" value="InterPro"/>
</dbReference>
<evidence type="ECO:0000256" key="2">
    <source>
        <dbReference type="ARBA" id="ARBA00023015"/>
    </source>
</evidence>
<comment type="caution">
    <text evidence="6">The sequence shown here is derived from an EMBL/GenBank/DDBJ whole genome shotgun (WGS) entry which is preliminary data.</text>
</comment>
<feature type="modified residue" description="4-aspartylphosphate" evidence="4">
    <location>
        <position position="59"/>
    </location>
</feature>
<evidence type="ECO:0000313" key="7">
    <source>
        <dbReference type="Proteomes" id="UP000630142"/>
    </source>
</evidence>
<dbReference type="AlphaFoldDB" id="A0A8J3GJ62"/>
<proteinExistence type="predicted"/>
<name>A0A8J3GJ62_9HYPH</name>
<accession>A0A8J3GJ62</accession>
<dbReference type="Pfam" id="PF00072">
    <property type="entry name" value="Response_reg"/>
    <property type="match status" value="1"/>
</dbReference>
<organism evidence="6 7">
    <name type="scientific">Tianweitania populi</name>
    <dbReference type="NCBI Taxonomy" id="1607949"/>
    <lineage>
        <taxon>Bacteria</taxon>
        <taxon>Pseudomonadati</taxon>
        <taxon>Pseudomonadota</taxon>
        <taxon>Alphaproteobacteria</taxon>
        <taxon>Hyphomicrobiales</taxon>
        <taxon>Phyllobacteriaceae</taxon>
        <taxon>Tianweitania</taxon>
    </lineage>
</organism>
<evidence type="ECO:0000256" key="3">
    <source>
        <dbReference type="ARBA" id="ARBA00023163"/>
    </source>
</evidence>
<dbReference type="SUPFAM" id="SSF52172">
    <property type="entry name" value="CheY-like"/>
    <property type="match status" value="1"/>
</dbReference>
<dbReference type="InterPro" id="IPR001789">
    <property type="entry name" value="Sig_transdc_resp-reg_receiver"/>
</dbReference>
<dbReference type="Proteomes" id="UP000630142">
    <property type="component" value="Unassembled WGS sequence"/>
</dbReference>
<keyword evidence="7" id="KW-1185">Reference proteome</keyword>
<keyword evidence="1 4" id="KW-0597">Phosphoprotein</keyword>
<dbReference type="PANTHER" id="PTHR44591">
    <property type="entry name" value="STRESS RESPONSE REGULATOR PROTEIN 1"/>
    <property type="match status" value="1"/>
</dbReference>
<protein>
    <recommendedName>
        <fullName evidence="5">Response regulatory domain-containing protein</fullName>
    </recommendedName>
</protein>
<dbReference type="RefSeq" id="WP_189500878.1">
    <property type="nucleotide sequence ID" value="NZ_BMZQ01000001.1"/>
</dbReference>
<reference evidence="6" key="1">
    <citation type="journal article" date="2014" name="Int. J. Syst. Evol. Microbiol.">
        <title>Complete genome sequence of Corynebacterium casei LMG S-19264T (=DSM 44701T), isolated from a smear-ripened cheese.</title>
        <authorList>
            <consortium name="US DOE Joint Genome Institute (JGI-PGF)"/>
            <person name="Walter F."/>
            <person name="Albersmeier A."/>
            <person name="Kalinowski J."/>
            <person name="Ruckert C."/>
        </authorList>
    </citation>
    <scope>NUCLEOTIDE SEQUENCE</scope>
    <source>
        <strain evidence="6">KCTC 42249</strain>
    </source>
</reference>
<evidence type="ECO:0000313" key="6">
    <source>
        <dbReference type="EMBL" id="GHD05323.1"/>
    </source>
</evidence>
<dbReference type="InterPro" id="IPR050595">
    <property type="entry name" value="Bact_response_regulator"/>
</dbReference>
<keyword evidence="3" id="KW-0804">Transcription</keyword>
<keyword evidence="2" id="KW-0805">Transcription regulation</keyword>
<evidence type="ECO:0000256" key="4">
    <source>
        <dbReference type="PROSITE-ProRule" id="PRU00169"/>
    </source>
</evidence>
<reference evidence="6" key="2">
    <citation type="submission" date="2020-09" db="EMBL/GenBank/DDBJ databases">
        <authorList>
            <person name="Sun Q."/>
            <person name="Kim S."/>
        </authorList>
    </citation>
    <scope>NUCLEOTIDE SEQUENCE</scope>
    <source>
        <strain evidence="6">KCTC 42249</strain>
    </source>
</reference>
<dbReference type="InterPro" id="IPR011006">
    <property type="entry name" value="CheY-like_superfamily"/>
</dbReference>
<feature type="domain" description="Response regulatory" evidence="5">
    <location>
        <begin position="9"/>
        <end position="122"/>
    </location>
</feature>
<evidence type="ECO:0000256" key="1">
    <source>
        <dbReference type="ARBA" id="ARBA00022553"/>
    </source>
</evidence>
<dbReference type="PANTHER" id="PTHR44591:SF3">
    <property type="entry name" value="RESPONSE REGULATORY DOMAIN-CONTAINING PROTEIN"/>
    <property type="match status" value="1"/>
</dbReference>
<dbReference type="SMART" id="SM00448">
    <property type="entry name" value="REC"/>
    <property type="match status" value="1"/>
</dbReference>
<gene>
    <name evidence="6" type="ORF">GCM10016234_01170</name>
</gene>
<sequence length="122" mass="13517">MENAADKPTALIVDDEALLRMHAAEVLEENGYTVLEAATADEALQILATTRDVKLLFTDIEMPGKLDGLELARCVHDRWPHILLVVTSGRLRPGDEELPEPGCFIAKPYKEAELVTKITHQV</sequence>